<dbReference type="STRING" id="1513896.SAMN05660841_00573"/>
<evidence type="ECO:0000313" key="1">
    <source>
        <dbReference type="EMBL" id="SKB45078.1"/>
    </source>
</evidence>
<proteinExistence type="predicted"/>
<dbReference type="OrthoDB" id="9810154at2"/>
<dbReference type="Pfam" id="PF00300">
    <property type="entry name" value="His_Phos_1"/>
    <property type="match status" value="1"/>
</dbReference>
<reference evidence="2" key="1">
    <citation type="submission" date="2017-02" db="EMBL/GenBank/DDBJ databases">
        <authorList>
            <person name="Varghese N."/>
            <person name="Submissions S."/>
        </authorList>
    </citation>
    <scope>NUCLEOTIDE SEQUENCE [LARGE SCALE GENOMIC DNA]</scope>
    <source>
        <strain evidence="2">DSM 24091</strain>
    </source>
</reference>
<dbReference type="SUPFAM" id="SSF53254">
    <property type="entry name" value="Phosphoglycerate mutase-like"/>
    <property type="match status" value="1"/>
</dbReference>
<dbReference type="InterPro" id="IPR029033">
    <property type="entry name" value="His_PPase_superfam"/>
</dbReference>
<sequence length="165" mass="18517">MTAKTLYIIRHAKAEPPTWDKRDFDRNIITKGIQRATEIAAHLKTLLSINENTAVYSSSANRAIQTAEIFCKTLSFPIEDIQQTREIYEAQHLDILRVINQTADHVDTLFVFGHNPGLSNLTNYICDSYIDLKTSHVAVIKLEEGIDFASLSGSTGALLQIIQEQ</sequence>
<accession>A0A1T5BCX8</accession>
<evidence type="ECO:0000313" key="2">
    <source>
        <dbReference type="Proteomes" id="UP000190150"/>
    </source>
</evidence>
<dbReference type="AlphaFoldDB" id="A0A1T5BCX8"/>
<dbReference type="Proteomes" id="UP000190150">
    <property type="component" value="Unassembled WGS sequence"/>
</dbReference>
<gene>
    <name evidence="1" type="ORF">SAMN05660841_00573</name>
</gene>
<dbReference type="EMBL" id="FUZF01000002">
    <property type="protein sequence ID" value="SKB45078.1"/>
    <property type="molecule type" value="Genomic_DNA"/>
</dbReference>
<keyword evidence="2" id="KW-1185">Reference proteome</keyword>
<dbReference type="RefSeq" id="WP_079641014.1">
    <property type="nucleotide sequence ID" value="NZ_FUZF01000002.1"/>
</dbReference>
<dbReference type="Gene3D" id="3.40.50.1240">
    <property type="entry name" value="Phosphoglycerate mutase-like"/>
    <property type="match status" value="1"/>
</dbReference>
<protein>
    <submittedName>
        <fullName evidence="1">Phosphohistidine phosphatase</fullName>
    </submittedName>
</protein>
<dbReference type="InterPro" id="IPR013078">
    <property type="entry name" value="His_Pase_superF_clade-1"/>
</dbReference>
<dbReference type="CDD" id="cd07067">
    <property type="entry name" value="HP_PGM_like"/>
    <property type="match status" value="1"/>
</dbReference>
<organism evidence="1 2">
    <name type="scientific">Sphingobacterium nematocida</name>
    <dbReference type="NCBI Taxonomy" id="1513896"/>
    <lineage>
        <taxon>Bacteria</taxon>
        <taxon>Pseudomonadati</taxon>
        <taxon>Bacteroidota</taxon>
        <taxon>Sphingobacteriia</taxon>
        <taxon>Sphingobacteriales</taxon>
        <taxon>Sphingobacteriaceae</taxon>
        <taxon>Sphingobacterium</taxon>
    </lineage>
</organism>
<name>A0A1T5BCX8_9SPHI</name>